<dbReference type="AlphaFoldDB" id="A0AAP2K189"/>
<gene>
    <name evidence="3" type="ORF">EX242_20240</name>
</gene>
<organism evidence="3 4">
    <name type="scientific">Providencia rettgeri</name>
    <dbReference type="NCBI Taxonomy" id="587"/>
    <lineage>
        <taxon>Bacteria</taxon>
        <taxon>Pseudomonadati</taxon>
        <taxon>Pseudomonadota</taxon>
        <taxon>Gammaproteobacteria</taxon>
        <taxon>Enterobacterales</taxon>
        <taxon>Morganellaceae</taxon>
        <taxon>Providencia</taxon>
    </lineage>
</organism>
<feature type="domain" description="Fe/B12 periplasmic-binding" evidence="2">
    <location>
        <begin position="59"/>
        <end position="360"/>
    </location>
</feature>
<protein>
    <submittedName>
        <fullName evidence="3">Iron ABC transporter substrate-binding protein</fullName>
    </submittedName>
</protein>
<evidence type="ECO:0000256" key="1">
    <source>
        <dbReference type="SAM" id="SignalP"/>
    </source>
</evidence>
<dbReference type="InterPro" id="IPR050902">
    <property type="entry name" value="ABC_Transporter_SBP"/>
</dbReference>
<dbReference type="PANTHER" id="PTHR30535:SF34">
    <property type="entry name" value="MOLYBDATE-BINDING PROTEIN MOLA"/>
    <property type="match status" value="1"/>
</dbReference>
<dbReference type="EMBL" id="SHDO01000030">
    <property type="protein sequence ID" value="MBX6982574.1"/>
    <property type="molecule type" value="Genomic_DNA"/>
</dbReference>
<comment type="caution">
    <text evidence="3">The sequence shown here is derived from an EMBL/GenBank/DDBJ whole genome shotgun (WGS) entry which is preliminary data.</text>
</comment>
<dbReference type="CDD" id="cd01139">
    <property type="entry name" value="TroA_f"/>
    <property type="match status" value="1"/>
</dbReference>
<evidence type="ECO:0000313" key="3">
    <source>
        <dbReference type="EMBL" id="MBX6982574.1"/>
    </source>
</evidence>
<name>A0AAP2K189_PRORE</name>
<dbReference type="Proteomes" id="UP000824410">
    <property type="component" value="Unassembled WGS sequence"/>
</dbReference>
<reference evidence="3" key="1">
    <citation type="submission" date="2019-02" db="EMBL/GenBank/DDBJ databases">
        <title>Genomic characterization of isolates from hospital effluents in KZN, South Africa.</title>
        <authorList>
            <person name="Ntshobeni N."/>
            <person name="Allam M."/>
            <person name="Ismail A."/>
            <person name="Amoako D."/>
            <person name="Essack S."/>
            <person name="Chenia H."/>
        </authorList>
    </citation>
    <scope>NUCLEOTIDE SEQUENCE</scope>
    <source>
        <strain evidence="3">AFE97_S1</strain>
    </source>
</reference>
<dbReference type="Pfam" id="PF01497">
    <property type="entry name" value="Peripla_BP_2"/>
    <property type="match status" value="1"/>
</dbReference>
<proteinExistence type="predicted"/>
<evidence type="ECO:0000259" key="2">
    <source>
        <dbReference type="PROSITE" id="PS50983"/>
    </source>
</evidence>
<dbReference type="Gene3D" id="3.40.50.1980">
    <property type="entry name" value="Nitrogenase molybdenum iron protein domain"/>
    <property type="match status" value="2"/>
</dbReference>
<dbReference type="PANTHER" id="PTHR30535">
    <property type="entry name" value="VITAMIN B12-BINDING PROTEIN"/>
    <property type="match status" value="1"/>
</dbReference>
<dbReference type="PROSITE" id="PS50983">
    <property type="entry name" value="FE_B12_PBP"/>
    <property type="match status" value="1"/>
</dbReference>
<feature type="signal peptide" evidence="1">
    <location>
        <begin position="1"/>
        <end position="40"/>
    </location>
</feature>
<feature type="chain" id="PRO_5044474836" evidence="1">
    <location>
        <begin position="41"/>
        <end position="387"/>
    </location>
</feature>
<dbReference type="InterPro" id="IPR002491">
    <property type="entry name" value="ABC_transptr_periplasmic_BD"/>
</dbReference>
<accession>A0AAP2K189</accession>
<evidence type="ECO:0000313" key="4">
    <source>
        <dbReference type="Proteomes" id="UP000824410"/>
    </source>
</evidence>
<keyword evidence="1" id="KW-0732">Signal</keyword>
<dbReference type="SUPFAM" id="SSF53807">
    <property type="entry name" value="Helical backbone' metal receptor"/>
    <property type="match status" value="1"/>
</dbReference>
<sequence length="387" mass="42088">MRLMVELNTMSSVAKKSVARSVVKGISLALLVSASLNSWAATVTDVAGRTVEVPDNVNRILLGEGRLFSAIALLEGDKPIERIVGWQGDLRKLDPQTYAVYKAKFPEIDNIPLIGNTSADSVSSEKVLTLNPDIAIFGLSGHGPGKNSELVNQLEKAGVPVIFVDFRDNPLKNTLPSMRLLGQALNREQVANKYIDFYEKNQKLVTDITAKVPEDKKPTVFIELRAGAFEDCCGTAGDGNMGNFIDLAGGKNIAKGVLPGALGTMNLEKVIASDPSIYIASGVKAPGSKDVGVQLGAQGTLIDAKESLKRVTERKGINSLSAIKDKQDYAIWHNYYNSPYNVIATQVFAKWFYPEQFADLDPQKTLEQLHSEFLAVEPSGVYWVSEK</sequence>